<evidence type="ECO:0000256" key="1">
    <source>
        <dbReference type="ARBA" id="ARBA00002502"/>
    </source>
</evidence>
<keyword evidence="9" id="KW-0793">Thylakoid</keyword>
<comment type="subcellular location">
    <subcellularLocation>
        <location evidence="2">Plastid</location>
        <location evidence="2">Chloroplast thylakoid membrane</location>
        <topology evidence="2">Single-pass membrane protein</topology>
    </subcellularLocation>
</comment>
<evidence type="ECO:0000256" key="2">
    <source>
        <dbReference type="ARBA" id="ARBA00004581"/>
    </source>
</evidence>
<evidence type="ECO:0000256" key="4">
    <source>
        <dbReference type="ARBA" id="ARBA00022528"/>
    </source>
</evidence>
<feature type="region of interest" description="Disordered" evidence="11">
    <location>
        <begin position="116"/>
        <end position="136"/>
    </location>
</feature>
<accession>A0AAE0H4H6</accession>
<comment type="function">
    <text evidence="1">Possible role could be the docking of the LHC I antenna complex to the core complex.</text>
</comment>
<organism evidence="12 13">
    <name type="scientific">Cymbomonas tetramitiformis</name>
    <dbReference type="NCBI Taxonomy" id="36881"/>
    <lineage>
        <taxon>Eukaryota</taxon>
        <taxon>Viridiplantae</taxon>
        <taxon>Chlorophyta</taxon>
        <taxon>Pyramimonadophyceae</taxon>
        <taxon>Pyramimonadales</taxon>
        <taxon>Pyramimonadaceae</taxon>
        <taxon>Cymbomonas</taxon>
    </lineage>
</organism>
<name>A0AAE0H4H6_9CHLO</name>
<dbReference type="GO" id="GO:0009538">
    <property type="term" value="C:photosystem I reaction center"/>
    <property type="evidence" value="ECO:0007669"/>
    <property type="project" value="InterPro"/>
</dbReference>
<evidence type="ECO:0000256" key="8">
    <source>
        <dbReference type="ARBA" id="ARBA00022836"/>
    </source>
</evidence>
<evidence type="ECO:0000313" key="13">
    <source>
        <dbReference type="Proteomes" id="UP001190700"/>
    </source>
</evidence>
<sequence length="136" mass="14422">MAGFTMTASACSSSAFLSGTKVAGKAPKRASKPCRAAPIAKYGDESVYFDLDDLEATAGNWDMYGVDSTKRYPDQQSEFFERAAEPLNRREAMLAFLAIGGTGSILVWGAKGSKDGLLPITKGPQEPSPLGPRGKL</sequence>
<evidence type="ECO:0000256" key="3">
    <source>
        <dbReference type="ARBA" id="ARBA00010155"/>
    </source>
</evidence>
<keyword evidence="10" id="KW-0472">Membrane</keyword>
<reference evidence="12 13" key="1">
    <citation type="journal article" date="2015" name="Genome Biol. Evol.">
        <title>Comparative Genomics of a Bacterivorous Green Alga Reveals Evolutionary Causalities and Consequences of Phago-Mixotrophic Mode of Nutrition.</title>
        <authorList>
            <person name="Burns J.A."/>
            <person name="Paasch A."/>
            <person name="Narechania A."/>
            <person name="Kim E."/>
        </authorList>
    </citation>
    <scope>NUCLEOTIDE SEQUENCE [LARGE SCALE GENOMIC DNA]</scope>
    <source>
        <strain evidence="12 13">PLY_AMNH</strain>
    </source>
</reference>
<evidence type="ECO:0000313" key="12">
    <source>
        <dbReference type="EMBL" id="KAK3289753.1"/>
    </source>
</evidence>
<dbReference type="EMBL" id="LGRX02000046">
    <property type="protein sequence ID" value="KAK3289753.1"/>
    <property type="molecule type" value="Genomic_DNA"/>
</dbReference>
<keyword evidence="13" id="KW-1185">Reference proteome</keyword>
<dbReference type="Proteomes" id="UP001190700">
    <property type="component" value="Unassembled WGS sequence"/>
</dbReference>
<dbReference type="GO" id="GO:0009535">
    <property type="term" value="C:chloroplast thylakoid membrane"/>
    <property type="evidence" value="ECO:0007669"/>
    <property type="project" value="UniProtKB-SubCell"/>
</dbReference>
<keyword evidence="5" id="KW-0602">Photosynthesis</keyword>
<gene>
    <name evidence="12" type="ORF">CYMTET_2820</name>
</gene>
<comment type="caution">
    <text evidence="12">The sequence shown here is derived from an EMBL/GenBank/DDBJ whole genome shotgun (WGS) entry which is preliminary data.</text>
</comment>
<dbReference type="InterPro" id="IPR004928">
    <property type="entry name" value="PSI_PsaH"/>
</dbReference>
<protein>
    <submittedName>
        <fullName evidence="12">Uncharacterized protein</fullName>
    </submittedName>
</protein>
<keyword evidence="7" id="KW-0812">Transmembrane</keyword>
<evidence type="ECO:0000256" key="10">
    <source>
        <dbReference type="ARBA" id="ARBA00023136"/>
    </source>
</evidence>
<keyword evidence="6" id="KW-0934">Plastid</keyword>
<dbReference type="PANTHER" id="PTHR34787:SF1">
    <property type="entry name" value="PHOTOSYSTEM I REACTION CENTER SUBUNIT VI-2, CHLOROPLASTIC"/>
    <property type="match status" value="1"/>
</dbReference>
<evidence type="ECO:0000256" key="9">
    <source>
        <dbReference type="ARBA" id="ARBA00023078"/>
    </source>
</evidence>
<evidence type="ECO:0000256" key="6">
    <source>
        <dbReference type="ARBA" id="ARBA00022640"/>
    </source>
</evidence>
<dbReference type="PANTHER" id="PTHR34787">
    <property type="entry name" value="PHOTOSYSTEM I REACTION CENTER SUBUNIT VI-2, CHLOROPLASTIC"/>
    <property type="match status" value="1"/>
</dbReference>
<keyword evidence="8" id="KW-0603">Photosystem I</keyword>
<dbReference type="Pfam" id="PF03244">
    <property type="entry name" value="PSI_PsaH"/>
    <property type="match status" value="1"/>
</dbReference>
<dbReference type="GO" id="GO:0015979">
    <property type="term" value="P:photosynthesis"/>
    <property type="evidence" value="ECO:0007669"/>
    <property type="project" value="UniProtKB-KW"/>
</dbReference>
<evidence type="ECO:0000256" key="7">
    <source>
        <dbReference type="ARBA" id="ARBA00022692"/>
    </source>
</evidence>
<keyword evidence="4" id="KW-0150">Chloroplast</keyword>
<dbReference type="AlphaFoldDB" id="A0AAE0H4H6"/>
<evidence type="ECO:0000256" key="11">
    <source>
        <dbReference type="SAM" id="MobiDB-lite"/>
    </source>
</evidence>
<evidence type="ECO:0000256" key="5">
    <source>
        <dbReference type="ARBA" id="ARBA00022531"/>
    </source>
</evidence>
<comment type="similarity">
    <text evidence="3">Belongs to the psaH family.</text>
</comment>
<proteinExistence type="inferred from homology"/>